<feature type="region of interest" description="Disordered" evidence="1">
    <location>
        <begin position="1"/>
        <end position="30"/>
    </location>
</feature>
<protein>
    <submittedName>
        <fullName evidence="4">PQQ-dependent sugar dehydrogenase</fullName>
        <ecNumber evidence="4">1.1.5.-</ecNumber>
    </submittedName>
</protein>
<keyword evidence="2" id="KW-0812">Transmembrane</keyword>
<keyword evidence="4" id="KW-0560">Oxidoreductase</keyword>
<keyword evidence="2" id="KW-0472">Membrane</keyword>
<dbReference type="EMBL" id="CP132508">
    <property type="protein sequence ID" value="WPD19775.1"/>
    <property type="molecule type" value="Genomic_DNA"/>
</dbReference>
<proteinExistence type="predicted"/>
<feature type="compositionally biased region" description="Gly residues" evidence="1">
    <location>
        <begin position="97"/>
        <end position="124"/>
    </location>
</feature>
<evidence type="ECO:0000259" key="3">
    <source>
        <dbReference type="Pfam" id="PF07995"/>
    </source>
</evidence>
<dbReference type="Proteomes" id="UP001304683">
    <property type="component" value="Chromosome"/>
</dbReference>
<evidence type="ECO:0000313" key="4">
    <source>
        <dbReference type="EMBL" id="WPD19775.1"/>
    </source>
</evidence>
<evidence type="ECO:0000256" key="2">
    <source>
        <dbReference type="SAM" id="Phobius"/>
    </source>
</evidence>
<reference evidence="4 5" key="1">
    <citation type="submission" date="2023-08" db="EMBL/GenBank/DDBJ databases">
        <title>Genome sequence of Thermaerobacter compostii strain Ins1, a spore-forming filamentous bacterium isolated from a deep geothermal reservoir.</title>
        <authorList>
            <person name="Bregnard D."/>
            <person name="Gonzalez D."/>
            <person name="Junier P."/>
        </authorList>
    </citation>
    <scope>NUCLEOTIDE SEQUENCE [LARGE SCALE GENOMIC DNA]</scope>
    <source>
        <strain evidence="4 5">Ins1</strain>
    </source>
</reference>
<feature type="region of interest" description="Disordered" evidence="1">
    <location>
        <begin position="58"/>
        <end position="124"/>
    </location>
</feature>
<evidence type="ECO:0000313" key="5">
    <source>
        <dbReference type="Proteomes" id="UP001304683"/>
    </source>
</evidence>
<organism evidence="4 5">
    <name type="scientific">Thermaerobacter composti</name>
    <dbReference type="NCBI Taxonomy" id="554949"/>
    <lineage>
        <taxon>Bacteria</taxon>
        <taxon>Bacillati</taxon>
        <taxon>Bacillota</taxon>
        <taxon>Clostridia</taxon>
        <taxon>Eubacteriales</taxon>
        <taxon>Clostridiales Family XVII. Incertae Sedis</taxon>
        <taxon>Thermaerobacter</taxon>
    </lineage>
</organism>
<dbReference type="Gene3D" id="2.120.10.30">
    <property type="entry name" value="TolB, C-terminal domain"/>
    <property type="match status" value="1"/>
</dbReference>
<dbReference type="PANTHER" id="PTHR19328:SF13">
    <property type="entry name" value="HIPL1 PROTEIN"/>
    <property type="match status" value="1"/>
</dbReference>
<dbReference type="InterPro" id="IPR011041">
    <property type="entry name" value="Quinoprot_gluc/sorb_DH_b-prop"/>
</dbReference>
<dbReference type="GO" id="GO:0016491">
    <property type="term" value="F:oxidoreductase activity"/>
    <property type="evidence" value="ECO:0007669"/>
    <property type="project" value="UniProtKB-KW"/>
</dbReference>
<dbReference type="Pfam" id="PF07995">
    <property type="entry name" value="GSDH"/>
    <property type="match status" value="1"/>
</dbReference>
<dbReference type="RefSeq" id="WP_318751262.1">
    <property type="nucleotide sequence ID" value="NZ_CP132508.1"/>
</dbReference>
<dbReference type="SUPFAM" id="SSF50952">
    <property type="entry name" value="Soluble quinoprotein glucose dehydrogenase"/>
    <property type="match status" value="1"/>
</dbReference>
<feature type="transmembrane region" description="Helical" evidence="2">
    <location>
        <begin position="31"/>
        <end position="51"/>
    </location>
</feature>
<dbReference type="PANTHER" id="PTHR19328">
    <property type="entry name" value="HEDGEHOG-INTERACTING PROTEIN"/>
    <property type="match status" value="1"/>
</dbReference>
<accession>A0ABZ0QTG0</accession>
<gene>
    <name evidence="4" type="ORF">Q5761_03705</name>
</gene>
<name>A0ABZ0QTG0_9FIRM</name>
<dbReference type="InterPro" id="IPR012938">
    <property type="entry name" value="Glc/Sorbosone_DH"/>
</dbReference>
<sequence>MTSHRGPDGRRVPDPRRWRSTGAPAGKPGPWGLVAVAAILLVAAGALAWLAHTGGAPEDGGAGPASPPGGSATGTVPGPTAEEPATPPGDDTQAAGGAQGGEGEPGSPAGRGDGTGPSTGDAGGGRVVLRVEEVAAGLEVPWDMAFDPEGRMFFTERPGRINLLDGDRVIRLASLPDTLAIGEAGLLGIALHPGFPDPPYVYVYQTYQTRGRGAAVNRVLRFRFDPGAVASGGASGPGARSPRLVDRTVVFDGIPASSIHDGGQLEFGPDGKLYVTTGDARAAAQAQNPRSLHGKILRLNPDGSVPPDNPLGPDNPVYSYGHRNPEGLAFDPVTGRLFAVEHGPDAGDEINRIEPGANYGWPDAVAPASHRGRFTPPLRSYDPIIAPAGAAFYRGPVHAWDGSLFFGTLGFSPDSAGRHLRRVRLDSSGVRVVEEEELFKGRYGRIRAVQIGPDGCVYFGTSNRDGRGEPGPRDDRILRACPVS</sequence>
<feature type="domain" description="Glucose/Sorbosone dehydrogenase" evidence="3">
    <location>
        <begin position="138"/>
        <end position="467"/>
    </location>
</feature>
<feature type="compositionally biased region" description="Basic and acidic residues" evidence="1">
    <location>
        <begin position="1"/>
        <end position="17"/>
    </location>
</feature>
<evidence type="ECO:0000256" key="1">
    <source>
        <dbReference type="SAM" id="MobiDB-lite"/>
    </source>
</evidence>
<keyword evidence="5" id="KW-1185">Reference proteome</keyword>
<feature type="compositionally biased region" description="Low complexity" evidence="1">
    <location>
        <begin position="68"/>
        <end position="96"/>
    </location>
</feature>
<dbReference type="InterPro" id="IPR011042">
    <property type="entry name" value="6-blade_b-propeller_TolB-like"/>
</dbReference>
<keyword evidence="2" id="KW-1133">Transmembrane helix</keyword>
<dbReference type="EC" id="1.1.5.-" evidence="4"/>